<keyword evidence="9" id="KW-1185">Reference proteome</keyword>
<name>A0A1R4HBQ2_9GAMM</name>
<dbReference type="RefSeq" id="WP_176371102.1">
    <property type="nucleotide sequence ID" value="NZ_FUKI01000121.1"/>
</dbReference>
<evidence type="ECO:0000256" key="6">
    <source>
        <dbReference type="SAM" id="Phobius"/>
    </source>
</evidence>
<feature type="transmembrane region" description="Helical" evidence="6">
    <location>
        <begin position="72"/>
        <end position="90"/>
    </location>
</feature>
<dbReference type="PANTHER" id="PTHR47371:SF3">
    <property type="entry name" value="PHOSPHOGLYCEROL TRANSFERASE I"/>
    <property type="match status" value="1"/>
</dbReference>
<comment type="subcellular location">
    <subcellularLocation>
        <location evidence="1">Cell membrane</location>
        <topology evidence="1">Multi-pass membrane protein</topology>
    </subcellularLocation>
</comment>
<keyword evidence="3 6" id="KW-0812">Transmembrane</keyword>
<keyword evidence="4 6" id="KW-1133">Transmembrane helix</keyword>
<reference evidence="9" key="1">
    <citation type="submission" date="2017-02" db="EMBL/GenBank/DDBJ databases">
        <authorList>
            <person name="Daims H."/>
        </authorList>
    </citation>
    <scope>NUCLEOTIDE SEQUENCE [LARGE SCALE GENOMIC DNA]</scope>
</reference>
<dbReference type="InterPro" id="IPR050448">
    <property type="entry name" value="OpgB/LTA_synthase_biosynth"/>
</dbReference>
<dbReference type="EMBL" id="FUKI01000121">
    <property type="protein sequence ID" value="SJM93665.1"/>
    <property type="molecule type" value="Genomic_DNA"/>
</dbReference>
<sequence length="635" mass="71478">MKIKTKTKYQWLIELWPYSHYVLGAMPILLFTLYSTKIRIQGKYFGAILMSSRRTLESATVFDVLFLYRYDLLLWGCLAPIAIIVSYRYLRHKNATIIWVAISILSLLLLYTNLQSWGQVGQFLTFSALVDAVSFGISKPDIAKKYIAMDGVIKTLVLILASTVAFCGGNWLKHFKKIQKLVAWISISSVLVFLMMACSANLSTLRSSNITNSFFMNALFSLLSSNAGKTTLDNLSEIELNKRFFALHGLSDTTQPPLNYAVERNSNLILFVLETASINFLDVRKTLPNHPVWNKLSANKYIGANHYSVFPASAESNLAMLTGLYPPRAYYDSCLINLTADKTIPSIMTAFTKLGASTGVYVPYKSQVPMDKVVFEHVGFKKVFYGEEHRLANLKNADIIAFNELDADISHWTKEGTRFAVGFYPQRGHGPWDAALGASVAERGHKIAMQQLDWLLALVNRLEENGALSKTVIVLTGDHGVRTSEEDPNVRIGMIDQYSFHVPLILIAPHAHYPAEVSNKPTSHIDIAAEITHLFGLPRDKLQQGLAFLDVDINKRHQFFVANWYYGADGYRAPTTSAMYSKVLDIAFENKNTVLKFSDMDIVTTQGEKNRIQQHIDNMLDLQTEWIKRYACDAA</sequence>
<dbReference type="SUPFAM" id="SSF53649">
    <property type="entry name" value="Alkaline phosphatase-like"/>
    <property type="match status" value="1"/>
</dbReference>
<protein>
    <recommendedName>
        <fullName evidence="7">Sulfatase N-terminal domain-containing protein</fullName>
    </recommendedName>
</protein>
<feature type="transmembrane region" description="Helical" evidence="6">
    <location>
        <begin position="97"/>
        <end position="114"/>
    </location>
</feature>
<evidence type="ECO:0000256" key="4">
    <source>
        <dbReference type="ARBA" id="ARBA00022989"/>
    </source>
</evidence>
<proteinExistence type="predicted"/>
<keyword evidence="2" id="KW-1003">Cell membrane</keyword>
<evidence type="ECO:0000256" key="2">
    <source>
        <dbReference type="ARBA" id="ARBA00022475"/>
    </source>
</evidence>
<dbReference type="InterPro" id="IPR000917">
    <property type="entry name" value="Sulfatase_N"/>
</dbReference>
<evidence type="ECO:0000313" key="8">
    <source>
        <dbReference type="EMBL" id="SJM93665.1"/>
    </source>
</evidence>
<feature type="transmembrane region" description="Helical" evidence="6">
    <location>
        <begin position="181"/>
        <end position="202"/>
    </location>
</feature>
<feature type="transmembrane region" description="Helical" evidence="6">
    <location>
        <begin position="12"/>
        <end position="34"/>
    </location>
</feature>
<dbReference type="GO" id="GO:0005886">
    <property type="term" value="C:plasma membrane"/>
    <property type="evidence" value="ECO:0007669"/>
    <property type="project" value="UniProtKB-SubCell"/>
</dbReference>
<gene>
    <name evidence="8" type="ORF">CRENPOLYSF1_450025</name>
</gene>
<keyword evidence="5 6" id="KW-0472">Membrane</keyword>
<feature type="transmembrane region" description="Helical" evidence="6">
    <location>
        <begin position="152"/>
        <end position="172"/>
    </location>
</feature>
<evidence type="ECO:0000256" key="3">
    <source>
        <dbReference type="ARBA" id="ARBA00022692"/>
    </source>
</evidence>
<dbReference type="AlphaFoldDB" id="A0A1R4HBQ2"/>
<dbReference type="Proteomes" id="UP000195667">
    <property type="component" value="Unassembled WGS sequence"/>
</dbReference>
<evidence type="ECO:0000256" key="1">
    <source>
        <dbReference type="ARBA" id="ARBA00004651"/>
    </source>
</evidence>
<accession>A0A1R4HBQ2</accession>
<dbReference type="Gene3D" id="3.40.720.10">
    <property type="entry name" value="Alkaline Phosphatase, subunit A"/>
    <property type="match status" value="1"/>
</dbReference>
<dbReference type="PANTHER" id="PTHR47371">
    <property type="entry name" value="LIPOTEICHOIC ACID SYNTHASE"/>
    <property type="match status" value="1"/>
</dbReference>
<dbReference type="Pfam" id="PF00884">
    <property type="entry name" value="Sulfatase"/>
    <property type="match status" value="1"/>
</dbReference>
<evidence type="ECO:0000259" key="7">
    <source>
        <dbReference type="Pfam" id="PF00884"/>
    </source>
</evidence>
<dbReference type="InterPro" id="IPR017850">
    <property type="entry name" value="Alkaline_phosphatase_core_sf"/>
</dbReference>
<organism evidence="8 9">
    <name type="scientific">Crenothrix polyspora</name>
    <dbReference type="NCBI Taxonomy" id="360316"/>
    <lineage>
        <taxon>Bacteria</taxon>
        <taxon>Pseudomonadati</taxon>
        <taxon>Pseudomonadota</taxon>
        <taxon>Gammaproteobacteria</taxon>
        <taxon>Methylococcales</taxon>
        <taxon>Crenotrichaceae</taxon>
        <taxon>Crenothrix</taxon>
    </lineage>
</organism>
<evidence type="ECO:0000313" key="9">
    <source>
        <dbReference type="Proteomes" id="UP000195667"/>
    </source>
</evidence>
<feature type="domain" description="Sulfatase N-terminal" evidence="7">
    <location>
        <begin position="450"/>
        <end position="536"/>
    </location>
</feature>
<evidence type="ECO:0000256" key="5">
    <source>
        <dbReference type="ARBA" id="ARBA00023136"/>
    </source>
</evidence>